<accession>A0A1B0AGY6</accession>
<reference evidence="2" key="2">
    <citation type="submission" date="2020-05" db="UniProtKB">
        <authorList>
            <consortium name="EnsemblMetazoa"/>
        </authorList>
    </citation>
    <scope>IDENTIFICATION</scope>
    <source>
        <strain evidence="2">IAEA</strain>
    </source>
</reference>
<dbReference type="AlphaFoldDB" id="A0A1B0AGY6"/>
<proteinExistence type="predicted"/>
<dbReference type="EnsemblMetazoa" id="GPAI045351-RA">
    <property type="protein sequence ID" value="GPAI045351-PA"/>
    <property type="gene ID" value="GPAI045351"/>
</dbReference>
<organism evidence="2 3">
    <name type="scientific">Glossina pallidipes</name>
    <name type="common">Tsetse fly</name>
    <dbReference type="NCBI Taxonomy" id="7398"/>
    <lineage>
        <taxon>Eukaryota</taxon>
        <taxon>Metazoa</taxon>
        <taxon>Ecdysozoa</taxon>
        <taxon>Arthropoda</taxon>
        <taxon>Hexapoda</taxon>
        <taxon>Insecta</taxon>
        <taxon>Pterygota</taxon>
        <taxon>Neoptera</taxon>
        <taxon>Endopterygota</taxon>
        <taxon>Diptera</taxon>
        <taxon>Brachycera</taxon>
        <taxon>Muscomorpha</taxon>
        <taxon>Hippoboscoidea</taxon>
        <taxon>Glossinidae</taxon>
        <taxon>Glossina</taxon>
    </lineage>
</organism>
<protein>
    <submittedName>
        <fullName evidence="2">Uncharacterized protein</fullName>
    </submittedName>
</protein>
<keyword evidence="1" id="KW-0812">Transmembrane</keyword>
<dbReference type="Proteomes" id="UP000092445">
    <property type="component" value="Unassembled WGS sequence"/>
</dbReference>
<dbReference type="STRING" id="7398.A0A1B0AGY6"/>
<sequence length="223" mass="24053">MAHKTTFDDALDYIYIANDQSPNTYIISSALITSKSKDFYNEVKASITNTTRLSAASVTATNNLMGSSNSINSNTINSDSLINGDDMFSGLTVGLGSLLINDSIVNNTLFANGSVLTAENNGTGNVTTTEDLSELIRMAATSVILGLMILITIIARFEGLDKRAIWKQRNGSVPPLLKETISKKESNFSLAPELIDYCIVYTNSCNKLIDKACTSLMLKASKL</sequence>
<evidence type="ECO:0000313" key="2">
    <source>
        <dbReference type="EnsemblMetazoa" id="GPAI045351-PA"/>
    </source>
</evidence>
<feature type="transmembrane region" description="Helical" evidence="1">
    <location>
        <begin position="135"/>
        <end position="157"/>
    </location>
</feature>
<keyword evidence="1" id="KW-1133">Transmembrane helix</keyword>
<evidence type="ECO:0000256" key="1">
    <source>
        <dbReference type="SAM" id="Phobius"/>
    </source>
</evidence>
<name>A0A1B0AGY6_GLOPL</name>
<keyword evidence="3" id="KW-1185">Reference proteome</keyword>
<keyword evidence="1" id="KW-0472">Membrane</keyword>
<reference evidence="3" key="1">
    <citation type="submission" date="2014-03" db="EMBL/GenBank/DDBJ databases">
        <authorList>
            <person name="Aksoy S."/>
            <person name="Warren W."/>
            <person name="Wilson R.K."/>
        </authorList>
    </citation>
    <scope>NUCLEOTIDE SEQUENCE [LARGE SCALE GENOMIC DNA]</scope>
    <source>
        <strain evidence="3">IAEA</strain>
    </source>
</reference>
<dbReference type="VEuPathDB" id="VectorBase:GPAI045351"/>
<evidence type="ECO:0000313" key="3">
    <source>
        <dbReference type="Proteomes" id="UP000092445"/>
    </source>
</evidence>